<reference evidence="2" key="1">
    <citation type="submission" date="2014-11" db="EMBL/GenBank/DDBJ databases">
        <title>Genome sequencing of Roseivirga sp. D-25.</title>
        <authorList>
            <person name="Selvaratnam C."/>
            <person name="Thevarajoo S."/>
            <person name="Goh K.M."/>
            <person name="Eee R."/>
            <person name="Chan K.-G."/>
            <person name="Chong C.S."/>
        </authorList>
    </citation>
    <scope>NUCLEOTIDE SEQUENCE [LARGE SCALE GENOMIC DNA]</scope>
    <source>
        <strain evidence="2">D-25</strain>
    </source>
</reference>
<keyword evidence="1" id="KW-0808">Transferase</keyword>
<organism evidence="1 2">
    <name type="scientific">Roseivirga seohaensis subsp. aquiponti</name>
    <dbReference type="NCBI Taxonomy" id="1566026"/>
    <lineage>
        <taxon>Bacteria</taxon>
        <taxon>Pseudomonadati</taxon>
        <taxon>Bacteroidota</taxon>
        <taxon>Cytophagia</taxon>
        <taxon>Cytophagales</taxon>
        <taxon>Roseivirgaceae</taxon>
        <taxon>Roseivirga</taxon>
    </lineage>
</organism>
<dbReference type="SUPFAM" id="SSF53067">
    <property type="entry name" value="Actin-like ATPase domain"/>
    <property type="match status" value="2"/>
</dbReference>
<dbReference type="OrthoDB" id="871343at2"/>
<name>A0A0L8ANP2_9BACT</name>
<evidence type="ECO:0000313" key="1">
    <source>
        <dbReference type="EMBL" id="KOF03792.1"/>
    </source>
</evidence>
<keyword evidence="1" id="KW-0418">Kinase</keyword>
<accession>A0A0L8ANP2</accession>
<dbReference type="Gene3D" id="3.30.420.40">
    <property type="match status" value="2"/>
</dbReference>
<dbReference type="Proteomes" id="UP000036908">
    <property type="component" value="Unassembled WGS sequence"/>
</dbReference>
<dbReference type="CDD" id="cd24079">
    <property type="entry name" value="ASKHA_NBD_PG1100-like"/>
    <property type="match status" value="1"/>
</dbReference>
<keyword evidence="2" id="KW-1185">Reference proteome</keyword>
<dbReference type="EMBL" id="JSVA01000005">
    <property type="protein sequence ID" value="KOF03792.1"/>
    <property type="molecule type" value="Genomic_DNA"/>
</dbReference>
<gene>
    <name evidence="1" type="ORF">OB69_04320</name>
</gene>
<dbReference type="InterPro" id="IPR043129">
    <property type="entry name" value="ATPase_NBD"/>
</dbReference>
<dbReference type="GO" id="GO:0016301">
    <property type="term" value="F:kinase activity"/>
    <property type="evidence" value="ECO:0007669"/>
    <property type="project" value="UniProtKB-KW"/>
</dbReference>
<dbReference type="PATRIC" id="fig|1566026.4.peg.2687"/>
<dbReference type="AlphaFoldDB" id="A0A0L8ANP2"/>
<comment type="caution">
    <text evidence="1">The sequence shown here is derived from an EMBL/GenBank/DDBJ whole genome shotgun (WGS) entry which is preliminary data.</text>
</comment>
<dbReference type="RefSeq" id="WP_053222471.1">
    <property type="nucleotide sequence ID" value="NZ_JSVA01000005.1"/>
</dbReference>
<proteinExistence type="predicted"/>
<evidence type="ECO:0000313" key="2">
    <source>
        <dbReference type="Proteomes" id="UP000036908"/>
    </source>
</evidence>
<dbReference type="Gene3D" id="1.10.720.160">
    <property type="match status" value="1"/>
</dbReference>
<protein>
    <submittedName>
        <fullName evidence="1">N-acetylglucosamine kinase</fullName>
    </submittedName>
</protein>
<sequence length="278" mass="31387">MTKVLIADSGFTKTDWRLIGADGSIEQARTTGINPYYQTEEEILLVIQDLHSQLPDKVDEIYFYGTGCSSGTNRDKIAKLLNRYYQEAKIDVNHDLLAAARSLCGDEKGIACIIGTGTNSCLYDGSKIINNVPSLGWAIADEGGGTYLGKTLVTDYYRKDMPEHLRVIFKERFGLNKDAFLTAIYQEPMPGRFLASFAKFINEHISEPYMYKLVYDAFTTFIIKNVVKYEGYKEVPVHFTGSVAYYFNNILRKVAVDQGIYIKHITEHPIAGLTLFHQ</sequence>